<evidence type="ECO:0000256" key="8">
    <source>
        <dbReference type="ARBA" id="ARBA00022741"/>
    </source>
</evidence>
<evidence type="ECO:0000256" key="4">
    <source>
        <dbReference type="ARBA" id="ARBA00008663"/>
    </source>
</evidence>
<dbReference type="InterPro" id="IPR018209">
    <property type="entry name" value="Pyrv_Knase_AS"/>
</dbReference>
<dbReference type="NCBIfam" id="NF004978">
    <property type="entry name" value="PRK06354.1"/>
    <property type="match status" value="1"/>
</dbReference>
<dbReference type="GO" id="GO:0030955">
    <property type="term" value="F:potassium ion binding"/>
    <property type="evidence" value="ECO:0007669"/>
    <property type="project" value="InterPro"/>
</dbReference>
<comment type="cofactor">
    <cofactor evidence="1">
        <name>Mg(2+)</name>
        <dbReference type="ChEBI" id="CHEBI:18420"/>
    </cofactor>
</comment>
<dbReference type="InterPro" id="IPR036918">
    <property type="entry name" value="Pyrv_Knase_C_sf"/>
</dbReference>
<reference evidence="18 19" key="1">
    <citation type="submission" date="2016-07" db="EMBL/GenBank/DDBJ databases">
        <title>Pervasive Adenine N6-methylation of Active Genes in Fungi.</title>
        <authorList>
            <consortium name="DOE Joint Genome Institute"/>
            <person name="Mondo S.J."/>
            <person name="Dannebaum R.O."/>
            <person name="Kuo R.C."/>
            <person name="Labutti K."/>
            <person name="Haridas S."/>
            <person name="Kuo A."/>
            <person name="Salamov A."/>
            <person name="Ahrendt S.R."/>
            <person name="Lipzen A."/>
            <person name="Sullivan W."/>
            <person name="Andreopoulos W.B."/>
            <person name="Clum A."/>
            <person name="Lindquist E."/>
            <person name="Daum C."/>
            <person name="Ramamoorthy G.K."/>
            <person name="Gryganskyi A."/>
            <person name="Culley D."/>
            <person name="Magnuson J.K."/>
            <person name="James T.Y."/>
            <person name="O'Malley M.A."/>
            <person name="Stajich J.E."/>
            <person name="Spatafora J.W."/>
            <person name="Visel A."/>
            <person name="Grigoriev I.V."/>
        </authorList>
    </citation>
    <scope>NUCLEOTIDE SEQUENCE [LARGE SCALE GENOMIC DNA]</scope>
    <source>
        <strain evidence="18 19">CBS 129021</strain>
    </source>
</reference>
<gene>
    <name evidence="18" type="ORF">BCR38DRAFT_405917</name>
</gene>
<keyword evidence="19" id="KW-1185">Reference proteome</keyword>
<comment type="catalytic activity">
    <reaction evidence="14 15">
        <text>pyruvate + ATP = phosphoenolpyruvate + ADP + H(+)</text>
        <dbReference type="Rhea" id="RHEA:18157"/>
        <dbReference type="ChEBI" id="CHEBI:15361"/>
        <dbReference type="ChEBI" id="CHEBI:15378"/>
        <dbReference type="ChEBI" id="CHEBI:30616"/>
        <dbReference type="ChEBI" id="CHEBI:58702"/>
        <dbReference type="ChEBI" id="CHEBI:456216"/>
        <dbReference type="EC" id="2.7.1.40"/>
    </reaction>
</comment>
<dbReference type="OrthoDB" id="108365at2759"/>
<evidence type="ECO:0000256" key="12">
    <source>
        <dbReference type="ARBA" id="ARBA00023152"/>
    </source>
</evidence>
<keyword evidence="9 15" id="KW-0418">Kinase</keyword>
<dbReference type="SUPFAM" id="SSF52935">
    <property type="entry name" value="PK C-terminal domain-like"/>
    <property type="match status" value="1"/>
</dbReference>
<evidence type="ECO:0000256" key="9">
    <source>
        <dbReference type="ARBA" id="ARBA00022777"/>
    </source>
</evidence>
<dbReference type="GO" id="GO:0004743">
    <property type="term" value="F:pyruvate kinase activity"/>
    <property type="evidence" value="ECO:0007669"/>
    <property type="project" value="UniProtKB-EC"/>
</dbReference>
<evidence type="ECO:0000313" key="19">
    <source>
        <dbReference type="Proteomes" id="UP000193689"/>
    </source>
</evidence>
<dbReference type="RefSeq" id="XP_040720252.1">
    <property type="nucleotide sequence ID" value="XM_040857996.1"/>
</dbReference>
<dbReference type="CDD" id="cd00288">
    <property type="entry name" value="Pyruvate_Kinase"/>
    <property type="match status" value="1"/>
</dbReference>
<evidence type="ECO:0000256" key="2">
    <source>
        <dbReference type="ARBA" id="ARBA00001958"/>
    </source>
</evidence>
<dbReference type="FunCoup" id="A0A1Y2EFF0">
    <property type="interactions" value="939"/>
</dbReference>
<dbReference type="SUPFAM" id="SSF50800">
    <property type="entry name" value="PK beta-barrel domain-like"/>
    <property type="match status" value="1"/>
</dbReference>
<comment type="caution">
    <text evidence="18">The sequence shown here is derived from an EMBL/GenBank/DDBJ whole genome shotgun (WGS) entry which is preliminary data.</text>
</comment>
<dbReference type="Pfam" id="PF00224">
    <property type="entry name" value="PK"/>
    <property type="match status" value="1"/>
</dbReference>
<keyword evidence="10" id="KW-0067">ATP-binding</keyword>
<dbReference type="PANTHER" id="PTHR11817">
    <property type="entry name" value="PYRUVATE KINASE"/>
    <property type="match status" value="1"/>
</dbReference>
<dbReference type="FunFam" id="2.40.33.10:FF:000001">
    <property type="entry name" value="Pyruvate kinase"/>
    <property type="match status" value="1"/>
</dbReference>
<dbReference type="FunFam" id="3.20.20.60:FF:000001">
    <property type="entry name" value="Pyruvate kinase"/>
    <property type="match status" value="1"/>
</dbReference>
<evidence type="ECO:0000256" key="1">
    <source>
        <dbReference type="ARBA" id="ARBA00001946"/>
    </source>
</evidence>
<comment type="similarity">
    <text evidence="4 15">Belongs to the pyruvate kinase family.</text>
</comment>
<dbReference type="AlphaFoldDB" id="A0A1Y2EFF0"/>
<feature type="domain" description="Pyruvate kinase barrel" evidence="16">
    <location>
        <begin position="40"/>
        <end position="366"/>
    </location>
</feature>
<protein>
    <recommendedName>
        <fullName evidence="5 15">Pyruvate kinase</fullName>
        <ecNumber evidence="5 15">2.7.1.40</ecNumber>
    </recommendedName>
</protein>
<keyword evidence="7" id="KW-0479">Metal-binding</keyword>
<evidence type="ECO:0000256" key="13">
    <source>
        <dbReference type="ARBA" id="ARBA00023317"/>
    </source>
</evidence>
<keyword evidence="8" id="KW-0547">Nucleotide-binding</keyword>
<organism evidence="18 19">
    <name type="scientific">Pseudomassariella vexata</name>
    <dbReference type="NCBI Taxonomy" id="1141098"/>
    <lineage>
        <taxon>Eukaryota</taxon>
        <taxon>Fungi</taxon>
        <taxon>Dikarya</taxon>
        <taxon>Ascomycota</taxon>
        <taxon>Pezizomycotina</taxon>
        <taxon>Sordariomycetes</taxon>
        <taxon>Xylariomycetidae</taxon>
        <taxon>Amphisphaeriales</taxon>
        <taxon>Pseudomassariaceae</taxon>
        <taxon>Pseudomassariella</taxon>
    </lineage>
</organism>
<dbReference type="Pfam" id="PF02887">
    <property type="entry name" value="PK_C"/>
    <property type="match status" value="1"/>
</dbReference>
<comment type="cofactor">
    <cofactor evidence="2">
        <name>K(+)</name>
        <dbReference type="ChEBI" id="CHEBI:29103"/>
    </cofactor>
</comment>
<dbReference type="InterPro" id="IPR015806">
    <property type="entry name" value="Pyrv_Knase_insert_dom_sf"/>
</dbReference>
<evidence type="ECO:0000259" key="17">
    <source>
        <dbReference type="Pfam" id="PF02887"/>
    </source>
</evidence>
<feature type="domain" description="Pyruvate kinase C-terminal" evidence="17">
    <location>
        <begin position="401"/>
        <end position="523"/>
    </location>
</feature>
<dbReference type="InterPro" id="IPR015793">
    <property type="entry name" value="Pyrv_Knase_brl"/>
</dbReference>
<dbReference type="InParanoid" id="A0A1Y2EFF0"/>
<evidence type="ECO:0000256" key="14">
    <source>
        <dbReference type="ARBA" id="ARBA00048152"/>
    </source>
</evidence>
<dbReference type="Gene3D" id="3.20.20.60">
    <property type="entry name" value="Phosphoenolpyruvate-binding domains"/>
    <property type="match status" value="1"/>
</dbReference>
<keyword evidence="6 15" id="KW-0808">Transferase</keyword>
<keyword evidence="12 15" id="KW-0324">Glycolysis</keyword>
<dbReference type="STRING" id="1141098.A0A1Y2EFF0"/>
<dbReference type="SUPFAM" id="SSF51621">
    <property type="entry name" value="Phosphoenolpyruvate/pyruvate domain"/>
    <property type="match status" value="1"/>
</dbReference>
<comment type="pathway">
    <text evidence="3 15">Carbohydrate degradation; glycolysis; pyruvate from D-glyceraldehyde 3-phosphate: step 5/5.</text>
</comment>
<dbReference type="Gene3D" id="3.40.1380.20">
    <property type="entry name" value="Pyruvate kinase, C-terminal domain"/>
    <property type="match status" value="1"/>
</dbReference>
<dbReference type="EC" id="2.7.1.40" evidence="5 15"/>
<dbReference type="PROSITE" id="PS00110">
    <property type="entry name" value="PYRUVATE_KINASE"/>
    <property type="match status" value="1"/>
</dbReference>
<dbReference type="InterPro" id="IPR015813">
    <property type="entry name" value="Pyrv/PenolPyrv_kinase-like_dom"/>
</dbReference>
<accession>A0A1Y2EFF0</accession>
<dbReference type="NCBIfam" id="TIGR01064">
    <property type="entry name" value="pyruv_kin"/>
    <property type="match status" value="1"/>
</dbReference>
<proteinExistence type="inferred from homology"/>
<dbReference type="InterPro" id="IPR011037">
    <property type="entry name" value="Pyrv_Knase-like_insert_dom_sf"/>
</dbReference>
<dbReference type="Proteomes" id="UP000193689">
    <property type="component" value="Unassembled WGS sequence"/>
</dbReference>
<dbReference type="GO" id="GO:0000287">
    <property type="term" value="F:magnesium ion binding"/>
    <property type="evidence" value="ECO:0007669"/>
    <property type="project" value="InterPro"/>
</dbReference>
<dbReference type="Gene3D" id="2.40.33.10">
    <property type="entry name" value="PK beta-barrel domain-like"/>
    <property type="match status" value="1"/>
</dbReference>
<dbReference type="GO" id="GO:0061621">
    <property type="term" value="P:canonical glycolysis"/>
    <property type="evidence" value="ECO:0007669"/>
    <property type="project" value="EnsemblFungi"/>
</dbReference>
<dbReference type="PRINTS" id="PR01050">
    <property type="entry name" value="PYRUVTKNASE"/>
</dbReference>
<dbReference type="GO" id="GO:0005524">
    <property type="term" value="F:ATP binding"/>
    <property type="evidence" value="ECO:0007669"/>
    <property type="project" value="UniProtKB-KW"/>
</dbReference>
<evidence type="ECO:0000256" key="6">
    <source>
        <dbReference type="ARBA" id="ARBA00022679"/>
    </source>
</evidence>
<dbReference type="InterPro" id="IPR040442">
    <property type="entry name" value="Pyrv_kinase-like_dom_sf"/>
</dbReference>
<sequence length="535" mass="58725">MAHHRNQSVAANALDHLSTGGAIEWLANLDTAYKPERNLRRTSIICTIGPKTNSVEAINKLRTAGLNVVRMNFSHGSYEYHQSVIDNARAAEKAQPGRQIAIALDTKGPEIRTGNTKNDEDLPLKAGTIMNITTDEKYATSCDTENMYVDYKNITKVIDVGKIIFVDDGIIALEVLEIVDDKTIKVKAKNNGFISSKKGVNLPNTDVDLPALSEKDKNDLRFGVKNNVDMVFASFIRRGQDIKDIREVLGEDGKHIQIIAKIENRQGLNNFKEILDETDGVMVARGDLGIEIPAAEVFAAQKKLIAMCNTAGKPVICATQMLESMIKNPRPTRAEISDVGNAVTDGADCVMLSGETAKGSYPNEAVHEMHEACLQAENTIPYVQHFNELSTLAKPPVSIVESCAMAAVQQSLRINAGGILVLSTSGDSARLLSKYRPVCPIFMVTRSATTSRNGHLHRGVYPFYFPEEKPDFTKVNWQEDVDRRIKWGISNALDLNVISRGDTIVVVQGWKGGMGNTNTIRIVKADQHLGIGQLE</sequence>
<dbReference type="EMBL" id="MCFJ01000002">
    <property type="protein sequence ID" value="ORY70302.1"/>
    <property type="molecule type" value="Genomic_DNA"/>
</dbReference>
<evidence type="ECO:0000256" key="3">
    <source>
        <dbReference type="ARBA" id="ARBA00004997"/>
    </source>
</evidence>
<evidence type="ECO:0000259" key="16">
    <source>
        <dbReference type="Pfam" id="PF00224"/>
    </source>
</evidence>
<dbReference type="GeneID" id="63774208"/>
<dbReference type="NCBIfam" id="NF004491">
    <property type="entry name" value="PRK05826.1"/>
    <property type="match status" value="1"/>
</dbReference>
<evidence type="ECO:0000256" key="11">
    <source>
        <dbReference type="ARBA" id="ARBA00022842"/>
    </source>
</evidence>
<dbReference type="GO" id="GO:0006950">
    <property type="term" value="P:response to stress"/>
    <property type="evidence" value="ECO:0007669"/>
    <property type="project" value="UniProtKB-ARBA"/>
</dbReference>
<dbReference type="InterPro" id="IPR015795">
    <property type="entry name" value="Pyrv_Knase_C"/>
</dbReference>
<dbReference type="InterPro" id="IPR001697">
    <property type="entry name" value="Pyr_Knase"/>
</dbReference>
<keyword evidence="13 18" id="KW-0670">Pyruvate</keyword>
<dbReference type="UniPathway" id="UPA00109">
    <property type="reaction ID" value="UER00188"/>
</dbReference>
<name>A0A1Y2EFF0_9PEZI</name>
<evidence type="ECO:0000256" key="10">
    <source>
        <dbReference type="ARBA" id="ARBA00022840"/>
    </source>
</evidence>
<evidence type="ECO:0000256" key="5">
    <source>
        <dbReference type="ARBA" id="ARBA00012142"/>
    </source>
</evidence>
<evidence type="ECO:0000256" key="7">
    <source>
        <dbReference type="ARBA" id="ARBA00022723"/>
    </source>
</evidence>
<evidence type="ECO:0000313" key="18">
    <source>
        <dbReference type="EMBL" id="ORY70302.1"/>
    </source>
</evidence>
<keyword evidence="11 15" id="KW-0460">Magnesium</keyword>
<evidence type="ECO:0000256" key="15">
    <source>
        <dbReference type="RuleBase" id="RU000504"/>
    </source>
</evidence>
<dbReference type="GO" id="GO:0016301">
    <property type="term" value="F:kinase activity"/>
    <property type="evidence" value="ECO:0007669"/>
    <property type="project" value="UniProtKB-KW"/>
</dbReference>